<dbReference type="Proteomes" id="UP000328092">
    <property type="component" value="Unassembled WGS sequence"/>
</dbReference>
<reference evidence="6" key="1">
    <citation type="submission" date="2019-02" db="EMBL/GenBank/DDBJ databases">
        <authorList>
            <person name="Pothier F.J."/>
        </authorList>
    </citation>
    <scope>NUCLEOTIDE SEQUENCE</scope>
    <source>
        <strain evidence="6">CI-1B</strain>
    </source>
</reference>
<dbReference type="InterPro" id="IPR036271">
    <property type="entry name" value="Tet_transcr_reg_TetR-rel_C_sf"/>
</dbReference>
<keyword evidence="2 4" id="KW-0238">DNA-binding</keyword>
<name>A0A508U1H2_9BRAD</name>
<dbReference type="GO" id="GO:0000976">
    <property type="term" value="F:transcription cis-regulatory region binding"/>
    <property type="evidence" value="ECO:0007669"/>
    <property type="project" value="TreeGrafter"/>
</dbReference>
<dbReference type="PROSITE" id="PS50977">
    <property type="entry name" value="HTH_TETR_2"/>
    <property type="match status" value="1"/>
</dbReference>
<dbReference type="PRINTS" id="PR00455">
    <property type="entry name" value="HTHTETR"/>
</dbReference>
<dbReference type="InterPro" id="IPR050109">
    <property type="entry name" value="HTH-type_TetR-like_transc_reg"/>
</dbReference>
<dbReference type="GO" id="GO:0003700">
    <property type="term" value="F:DNA-binding transcription factor activity"/>
    <property type="evidence" value="ECO:0007669"/>
    <property type="project" value="TreeGrafter"/>
</dbReference>
<feature type="domain" description="HTH tetR-type" evidence="5">
    <location>
        <begin position="16"/>
        <end position="76"/>
    </location>
</feature>
<comment type="caution">
    <text evidence="6">The sequence shown here is derived from an EMBL/GenBank/DDBJ whole genome shotgun (WGS) entry which is preliminary data.</text>
</comment>
<dbReference type="EMBL" id="CAADFC020000034">
    <property type="protein sequence ID" value="VIO80220.1"/>
    <property type="molecule type" value="Genomic_DNA"/>
</dbReference>
<evidence type="ECO:0000313" key="7">
    <source>
        <dbReference type="Proteomes" id="UP000328092"/>
    </source>
</evidence>
<evidence type="ECO:0000256" key="2">
    <source>
        <dbReference type="ARBA" id="ARBA00023125"/>
    </source>
</evidence>
<evidence type="ECO:0000256" key="1">
    <source>
        <dbReference type="ARBA" id="ARBA00023015"/>
    </source>
</evidence>
<dbReference type="SUPFAM" id="SSF48498">
    <property type="entry name" value="Tetracyclin repressor-like, C-terminal domain"/>
    <property type="match status" value="1"/>
</dbReference>
<evidence type="ECO:0000313" key="6">
    <source>
        <dbReference type="EMBL" id="VIO80220.1"/>
    </source>
</evidence>
<keyword evidence="3" id="KW-0804">Transcription</keyword>
<evidence type="ECO:0000256" key="3">
    <source>
        <dbReference type="ARBA" id="ARBA00023163"/>
    </source>
</evidence>
<dbReference type="SUPFAM" id="SSF46689">
    <property type="entry name" value="Homeodomain-like"/>
    <property type="match status" value="1"/>
</dbReference>
<keyword evidence="1" id="KW-0805">Transcription regulation</keyword>
<evidence type="ECO:0000256" key="4">
    <source>
        <dbReference type="PROSITE-ProRule" id="PRU00335"/>
    </source>
</evidence>
<protein>
    <submittedName>
        <fullName evidence="6">HTH-type transcriptional regulator EthR</fullName>
    </submittedName>
</protein>
<dbReference type="PANTHER" id="PTHR30055">
    <property type="entry name" value="HTH-TYPE TRANSCRIPTIONAL REGULATOR RUTR"/>
    <property type="match status" value="1"/>
</dbReference>
<evidence type="ECO:0000259" key="5">
    <source>
        <dbReference type="PROSITE" id="PS50977"/>
    </source>
</evidence>
<sequence>MPPRSYVSPGRSAAAAETRERVIAAASRTLREESIARFSLDTVAKAAGVTRLTVYNQFGSRRGLLEAVFDGIAQSGGLHRLAETMTMTDPRAALDRMVEIFCAFWSRDSAVGGLHAAMATDPEFAEAISERNERRRKLLTALIDRLADKSAPPRARKDAVDLIFALTSYPTFAALSPGRSKEEVCAVVQTACHAAVAPLQEPSR</sequence>
<organism evidence="6 7">
    <name type="scientific">Bradyrhizobium ivorense</name>
    <dbReference type="NCBI Taxonomy" id="2511166"/>
    <lineage>
        <taxon>Bacteria</taxon>
        <taxon>Pseudomonadati</taxon>
        <taxon>Pseudomonadota</taxon>
        <taxon>Alphaproteobacteria</taxon>
        <taxon>Hyphomicrobiales</taxon>
        <taxon>Nitrobacteraceae</taxon>
        <taxon>Bradyrhizobium</taxon>
    </lineage>
</organism>
<dbReference type="RefSeq" id="WP_139864762.1">
    <property type="nucleotide sequence ID" value="NZ_CAADFC020000034.1"/>
</dbReference>
<dbReference type="InterPro" id="IPR009057">
    <property type="entry name" value="Homeodomain-like_sf"/>
</dbReference>
<feature type="DNA-binding region" description="H-T-H motif" evidence="4">
    <location>
        <begin position="39"/>
        <end position="58"/>
    </location>
</feature>
<dbReference type="OrthoDB" id="4371863at2"/>
<dbReference type="Gene3D" id="1.10.357.10">
    <property type="entry name" value="Tetracycline Repressor, domain 2"/>
    <property type="match status" value="1"/>
</dbReference>
<dbReference type="PANTHER" id="PTHR30055:SF151">
    <property type="entry name" value="TRANSCRIPTIONAL REGULATORY PROTEIN"/>
    <property type="match status" value="1"/>
</dbReference>
<keyword evidence="7" id="KW-1185">Reference proteome</keyword>
<dbReference type="AlphaFoldDB" id="A0A508U1H2"/>
<proteinExistence type="predicted"/>
<gene>
    <name evidence="6" type="primary">ethR</name>
    <name evidence="6" type="ORF">CI1B_83220</name>
</gene>
<dbReference type="Pfam" id="PF00440">
    <property type="entry name" value="TetR_N"/>
    <property type="match status" value="1"/>
</dbReference>
<accession>A0A508U1H2</accession>
<dbReference type="InterPro" id="IPR001647">
    <property type="entry name" value="HTH_TetR"/>
</dbReference>